<dbReference type="PIRSF" id="PIRSF006615">
    <property type="entry name" value="Zn_crbxpep_Taq"/>
    <property type="match status" value="1"/>
</dbReference>
<dbReference type="PRINTS" id="PR00998">
    <property type="entry name" value="CRBOXYPTASET"/>
</dbReference>
<dbReference type="RefSeq" id="WP_038560828.1">
    <property type="nucleotide sequence ID" value="NZ_CP008876.1"/>
</dbReference>
<reference evidence="11 12" key="1">
    <citation type="submission" date="2014-07" db="EMBL/GenBank/DDBJ databases">
        <title>Complete genome sequence of a moderately halophilic bacterium Terribacillus aidingensis MP602, isolated from Cryptomeria fortunei in Tianmu mountain in China.</title>
        <authorList>
            <person name="Wang Y."/>
            <person name="Lu P."/>
            <person name="Zhang L."/>
        </authorList>
    </citation>
    <scope>NUCLEOTIDE SEQUENCE [LARGE SCALE GENOMIC DNA]</scope>
    <source>
        <strain evidence="11 12">MP602</strain>
    </source>
</reference>
<dbReference type="InterPro" id="IPR001333">
    <property type="entry name" value="Peptidase_M32_Taq"/>
</dbReference>
<dbReference type="CDD" id="cd06460">
    <property type="entry name" value="M32_Taq"/>
    <property type="match status" value="1"/>
</dbReference>
<evidence type="ECO:0000313" key="12">
    <source>
        <dbReference type="Proteomes" id="UP000027980"/>
    </source>
</evidence>
<feature type="binding site" evidence="9">
    <location>
        <position position="291"/>
    </location>
    <ligand>
        <name>Zn(2+)</name>
        <dbReference type="ChEBI" id="CHEBI:29105"/>
        <note>catalytic</note>
    </ligand>
</feature>
<dbReference type="EMBL" id="CP008876">
    <property type="protein sequence ID" value="AIF66610.1"/>
    <property type="molecule type" value="Genomic_DNA"/>
</dbReference>
<gene>
    <name evidence="11" type="ORF">GZ22_08150</name>
</gene>
<evidence type="ECO:0000256" key="8">
    <source>
        <dbReference type="PIRNR" id="PIRNR006615"/>
    </source>
</evidence>
<evidence type="ECO:0000256" key="3">
    <source>
        <dbReference type="ARBA" id="ARBA00022723"/>
    </source>
</evidence>
<dbReference type="HOGENOM" id="CLU_032916_1_1_9"/>
<evidence type="ECO:0000256" key="10">
    <source>
        <dbReference type="PIRSR" id="PIRSR006615-2"/>
    </source>
</evidence>
<evidence type="ECO:0000256" key="1">
    <source>
        <dbReference type="ARBA" id="ARBA00022645"/>
    </source>
</evidence>
<keyword evidence="2 8" id="KW-0645">Protease</keyword>
<proteinExistence type="inferred from homology"/>
<keyword evidence="3 8" id="KW-0479">Metal-binding</keyword>
<dbReference type="MEROPS" id="M32.006"/>
<sequence>MSDATQQYWDLIKEQKAYEEAIALMHWDLRTKAPKAGMEYRAEAISYLSQQSHRLSTSDKLKELIDELKPIAEDEILIKSLAESEKEYDRNKKIPEAEFKAYIMLQSKAESVWGEAREKGDFSLLQPYLEELVTYKKKFASYWNAEQHAYDVLLDMYEPGVTMETLDEVFPALRNSLTNLLDQIKQSNVKPDTSVLQTHFSKEQQKAFTVSVLEKMGYDFEAGRLDDTIHPFEITLNPKDVRITTRYDEQDFRMAVFGTIHEGGHALYEQNIAEKLAATPLASGTSMGIHESQSLFWENFVARSEAFWKGHFEEFKTYAPASLQEIDFNTFYQAVNEVKASFIRIEADELTYALHIMIRYELEKALFKDEITVKDLPEIWNSKMEEYLGIVPESDAQGVLQDIHWSGGDFGYFPSYALGYMYAAQFHAKMQESLDIDNLIEKGDFSPIKAWLTDQIHQYGKAKKPLELLQDVTGEGLNANYLVSYLTEKYSKIYQL</sequence>
<keyword evidence="5 8" id="KW-0482">Metalloprotease</keyword>
<dbReference type="PANTHER" id="PTHR34217:SF1">
    <property type="entry name" value="CARBOXYPEPTIDASE 1"/>
    <property type="match status" value="1"/>
</dbReference>
<comment type="similarity">
    <text evidence="7 8">Belongs to the peptidase M32 family.</text>
</comment>
<evidence type="ECO:0000256" key="6">
    <source>
        <dbReference type="ARBA" id="ARBA00052755"/>
    </source>
</evidence>
<keyword evidence="9" id="KW-0862">Zinc</keyword>
<feature type="active site" description="Proton donor/acceptor" evidence="10">
    <location>
        <position position="262"/>
    </location>
</feature>
<organism evidence="11 12">
    <name type="scientific">Terribacillus saccharophilus</name>
    <dbReference type="NCBI Taxonomy" id="361277"/>
    <lineage>
        <taxon>Bacteria</taxon>
        <taxon>Bacillati</taxon>
        <taxon>Bacillota</taxon>
        <taxon>Bacilli</taxon>
        <taxon>Bacillales</taxon>
        <taxon>Bacillaceae</taxon>
        <taxon>Terribacillus</taxon>
    </lineage>
</organism>
<name>A0A075LIX1_9BACI</name>
<dbReference type="Pfam" id="PF02074">
    <property type="entry name" value="Peptidase_M32"/>
    <property type="match status" value="1"/>
</dbReference>
<feature type="binding site" evidence="9">
    <location>
        <position position="261"/>
    </location>
    <ligand>
        <name>Zn(2+)</name>
        <dbReference type="ChEBI" id="CHEBI:29105"/>
        <note>catalytic</note>
    </ligand>
</feature>
<dbReference type="KEGG" id="tap:GZ22_08150"/>
<dbReference type="PROSITE" id="PS52034">
    <property type="entry name" value="PEPTIDASE_M32"/>
    <property type="match status" value="1"/>
</dbReference>
<evidence type="ECO:0000256" key="7">
    <source>
        <dbReference type="ARBA" id="ARBA00061580"/>
    </source>
</evidence>
<feature type="binding site" evidence="9">
    <location>
        <position position="265"/>
    </location>
    <ligand>
        <name>Zn(2+)</name>
        <dbReference type="ChEBI" id="CHEBI:29105"/>
        <note>catalytic</note>
    </ligand>
</feature>
<accession>A0A075LIX1</accession>
<dbReference type="OrthoDB" id="9772308at2"/>
<keyword evidence="4 8" id="KW-0378">Hydrolase</keyword>
<comment type="function">
    <text evidence="8">Broad specificity carboxypetidase that releases amino acids sequentially from the C-terminus, including neutral, aromatic, polar and basic residues.</text>
</comment>
<evidence type="ECO:0000256" key="2">
    <source>
        <dbReference type="ARBA" id="ARBA00022670"/>
    </source>
</evidence>
<evidence type="ECO:0000313" key="11">
    <source>
        <dbReference type="EMBL" id="AIF66610.1"/>
    </source>
</evidence>
<dbReference type="FunFam" id="1.10.1370.30:FF:000003">
    <property type="entry name" value="Thermostable carboxypeptidase 1"/>
    <property type="match status" value="1"/>
</dbReference>
<dbReference type="GO" id="GO:0008270">
    <property type="term" value="F:zinc ion binding"/>
    <property type="evidence" value="ECO:0007669"/>
    <property type="project" value="UniProtKB-ARBA"/>
</dbReference>
<dbReference type="AlphaFoldDB" id="A0A075LIX1"/>
<dbReference type="GO" id="GO:0004181">
    <property type="term" value="F:metallocarboxypeptidase activity"/>
    <property type="evidence" value="ECO:0007669"/>
    <property type="project" value="UniProtKB-UniRule"/>
</dbReference>
<evidence type="ECO:0000256" key="9">
    <source>
        <dbReference type="PIRSR" id="PIRSR006615-1"/>
    </source>
</evidence>
<comment type="catalytic activity">
    <reaction evidence="6 8">
        <text>Release of a C-terminal amino acid with broad specificity, except for -Pro.</text>
        <dbReference type="EC" id="3.4.17.19"/>
    </reaction>
</comment>
<dbReference type="GeneID" id="34220925"/>
<dbReference type="Gene3D" id="1.10.1370.30">
    <property type="match status" value="1"/>
</dbReference>
<dbReference type="GO" id="GO:0006508">
    <property type="term" value="P:proteolysis"/>
    <property type="evidence" value="ECO:0007669"/>
    <property type="project" value="UniProtKB-UniRule"/>
</dbReference>
<dbReference type="SUPFAM" id="SSF55486">
    <property type="entry name" value="Metalloproteases ('zincins'), catalytic domain"/>
    <property type="match status" value="1"/>
</dbReference>
<dbReference type="EC" id="3.4.17.19" evidence="8"/>
<comment type="cofactor">
    <cofactor evidence="9">
        <name>Zn(2+)</name>
        <dbReference type="ChEBI" id="CHEBI:29105"/>
    </cofactor>
    <text evidence="9">Binds 1 zinc ion per subunit.</text>
</comment>
<protein>
    <recommendedName>
        <fullName evidence="8">Metal-dependent carboxypeptidase</fullName>
        <ecNumber evidence="8">3.4.17.19</ecNumber>
    </recommendedName>
</protein>
<dbReference type="PANTHER" id="PTHR34217">
    <property type="entry name" value="METAL-DEPENDENT CARBOXYPEPTIDASE"/>
    <property type="match status" value="1"/>
</dbReference>
<keyword evidence="1 8" id="KW-0121">Carboxypeptidase</keyword>
<evidence type="ECO:0000256" key="4">
    <source>
        <dbReference type="ARBA" id="ARBA00022801"/>
    </source>
</evidence>
<evidence type="ECO:0000256" key="5">
    <source>
        <dbReference type="ARBA" id="ARBA00023049"/>
    </source>
</evidence>
<dbReference type="Proteomes" id="UP000027980">
    <property type="component" value="Chromosome"/>
</dbReference>